<reference evidence="4 5" key="1">
    <citation type="submission" date="2019-08" db="EMBL/GenBank/DDBJ databases">
        <title>Subclass B2 metallo-beta lactamase from Pseudomonas synxantha.</title>
        <authorList>
            <person name="Poirel L."/>
            <person name="Palmieri M."/>
            <person name="Masseron A."/>
            <person name="Perreten V."/>
            <person name="Nordman P."/>
        </authorList>
    </citation>
    <scope>NUCLEOTIDE SEQUENCE [LARGE SCALE GENOMIC DNA]</scope>
    <source>
        <strain evidence="4 5">MCP106</strain>
    </source>
</reference>
<feature type="region of interest" description="Disordered" evidence="2">
    <location>
        <begin position="250"/>
        <end position="293"/>
    </location>
</feature>
<keyword evidence="1" id="KW-1035">Host cytoplasm</keyword>
<dbReference type="PROSITE" id="PS52053">
    <property type="entry name" value="NEL"/>
    <property type="match status" value="1"/>
</dbReference>
<dbReference type="RefSeq" id="WP_148853374.1">
    <property type="nucleotide sequence ID" value="NZ_VSRO01000005.1"/>
</dbReference>
<dbReference type="Proteomes" id="UP000324029">
    <property type="component" value="Unassembled WGS sequence"/>
</dbReference>
<dbReference type="EMBL" id="VSRO01000005">
    <property type="protein sequence ID" value="TYK58020.1"/>
    <property type="molecule type" value="Genomic_DNA"/>
</dbReference>
<comment type="caution">
    <text evidence="4">The sequence shown here is derived from an EMBL/GenBank/DDBJ whole genome shotgun (WGS) entry which is preliminary data.</text>
</comment>
<feature type="domain" description="NEL" evidence="3">
    <location>
        <begin position="91"/>
        <end position="293"/>
    </location>
</feature>
<feature type="compositionally biased region" description="Basic residues" evidence="2">
    <location>
        <begin position="281"/>
        <end position="293"/>
    </location>
</feature>
<keyword evidence="1" id="KW-0833">Ubl conjugation pathway</keyword>
<keyword evidence="1" id="KW-0964">Secreted</keyword>
<evidence type="ECO:0000313" key="5">
    <source>
        <dbReference type="Proteomes" id="UP000324029"/>
    </source>
</evidence>
<accession>A0A5D3GCY2</accession>
<comment type="similarity">
    <text evidence="1">Belongs to the LRR-containing bacterial E3 ligase family.</text>
</comment>
<sequence>MPELRILALNNTQIRDWPIGLFELPRSPDFNLNLLNTPITQVPIVEPGSVQAELVTRARLDNNKLERDAEDRLVSYRRAAGLDPYRTYPPRGELDSQFWLEHLTPEIRQGWQEIWDDLEREHGSQGFFEVIRSQRQPTPDIVHDPADLLRYNQNLRQLRTNVLRLLRAADSDEQTRTALFNLSAMPTHCADAGAQLFNAMGIEAMKLEAWREPTPQARTDALVHAWTRASSPRTFKTCSPNTASPWGWTRCASTPPKARARPGSPTSRLKRLNATGNSGMRLKKSRAPRACLK</sequence>
<keyword evidence="1" id="KW-0832">Ubl conjugation</keyword>
<proteinExistence type="inferred from homology"/>
<dbReference type="GO" id="GO:0016567">
    <property type="term" value="P:protein ubiquitination"/>
    <property type="evidence" value="ECO:0007669"/>
    <property type="project" value="InterPro"/>
</dbReference>
<evidence type="ECO:0000313" key="4">
    <source>
        <dbReference type="EMBL" id="TYK58020.1"/>
    </source>
</evidence>
<evidence type="ECO:0000256" key="2">
    <source>
        <dbReference type="SAM" id="MobiDB-lite"/>
    </source>
</evidence>
<feature type="active site" description="Glycyl thioester intermediate" evidence="1">
    <location>
        <position position="189"/>
    </location>
</feature>
<reference evidence="4 5" key="2">
    <citation type="submission" date="2019-08" db="EMBL/GenBank/DDBJ databases">
        <authorList>
            <person name="Brilhante M."/>
            <person name="Perreten V."/>
        </authorList>
    </citation>
    <scope>NUCLEOTIDE SEQUENCE [LARGE SCALE GENOMIC DNA]</scope>
    <source>
        <strain evidence="4 5">MCP106</strain>
    </source>
</reference>
<evidence type="ECO:0000256" key="1">
    <source>
        <dbReference type="PROSITE-ProRule" id="PRU01398"/>
    </source>
</evidence>
<dbReference type="GO" id="GO:0004842">
    <property type="term" value="F:ubiquitin-protein transferase activity"/>
    <property type="evidence" value="ECO:0007669"/>
    <property type="project" value="UniProtKB-UniRule"/>
</dbReference>
<dbReference type="Pfam" id="PF14496">
    <property type="entry name" value="NEL"/>
    <property type="match status" value="1"/>
</dbReference>
<dbReference type="GO" id="GO:0005576">
    <property type="term" value="C:extracellular region"/>
    <property type="evidence" value="ECO:0007669"/>
    <property type="project" value="UniProtKB-UniRule"/>
</dbReference>
<gene>
    <name evidence="4" type="ORF">FXO26_12260</name>
</gene>
<name>A0A5D3GCY2_9PSED</name>
<organism evidence="4 5">
    <name type="scientific">Pseudomonas synxantha</name>
    <dbReference type="NCBI Taxonomy" id="47883"/>
    <lineage>
        <taxon>Bacteria</taxon>
        <taxon>Pseudomonadati</taxon>
        <taxon>Pseudomonadota</taxon>
        <taxon>Gammaproteobacteria</taxon>
        <taxon>Pseudomonadales</taxon>
        <taxon>Pseudomonadaceae</taxon>
        <taxon>Pseudomonas</taxon>
    </lineage>
</organism>
<keyword evidence="1" id="KW-0808">Transferase</keyword>
<comment type="PTM">
    <text evidence="1">Ubiquitinated in the presence of host E1 ubiquitin-activating enzyme, E2 ubiquitin-conjugating enzyme and ubiquitin.</text>
</comment>
<dbReference type="AlphaFoldDB" id="A0A5D3GCY2"/>
<protein>
    <recommendedName>
        <fullName evidence="3">NEL domain-containing protein</fullName>
    </recommendedName>
</protein>
<dbReference type="InterPro" id="IPR029487">
    <property type="entry name" value="NEL_dom"/>
</dbReference>
<evidence type="ECO:0000259" key="3">
    <source>
        <dbReference type="PROSITE" id="PS52053"/>
    </source>
</evidence>